<dbReference type="Gene3D" id="3.40.1160.10">
    <property type="entry name" value="Acetylglutamate kinase-like"/>
    <property type="match status" value="1"/>
</dbReference>
<feature type="binding site" evidence="11">
    <location>
        <position position="62"/>
    </location>
    <ligand>
        <name>ATP</name>
        <dbReference type="ChEBI" id="CHEBI:30616"/>
    </ligand>
</feature>
<dbReference type="GO" id="GO:0006225">
    <property type="term" value="P:UDP biosynthetic process"/>
    <property type="evidence" value="ECO:0007669"/>
    <property type="project" value="TreeGrafter"/>
</dbReference>
<evidence type="ECO:0000256" key="6">
    <source>
        <dbReference type="ARBA" id="ARBA00022741"/>
    </source>
</evidence>
<comment type="catalytic activity">
    <reaction evidence="10 11">
        <text>UMP + ATP = UDP + ADP</text>
        <dbReference type="Rhea" id="RHEA:24400"/>
        <dbReference type="ChEBI" id="CHEBI:30616"/>
        <dbReference type="ChEBI" id="CHEBI:57865"/>
        <dbReference type="ChEBI" id="CHEBI:58223"/>
        <dbReference type="ChEBI" id="CHEBI:456216"/>
        <dbReference type="EC" id="2.7.4.22"/>
    </reaction>
</comment>
<dbReference type="InterPro" id="IPR036393">
    <property type="entry name" value="AceGlu_kinase-like_sf"/>
</dbReference>
<evidence type="ECO:0000256" key="2">
    <source>
        <dbReference type="ARBA" id="ARBA00004791"/>
    </source>
</evidence>
<comment type="activity regulation">
    <text evidence="11">Inhibited by UTP.</text>
</comment>
<feature type="binding site" evidence="11">
    <location>
        <position position="57"/>
    </location>
    <ligand>
        <name>UMP</name>
        <dbReference type="ChEBI" id="CHEBI:57865"/>
    </ligand>
</feature>
<dbReference type="InterPro" id="IPR001048">
    <property type="entry name" value="Asp/Glu/Uridylate_kinase"/>
</dbReference>
<dbReference type="GO" id="GO:0005737">
    <property type="term" value="C:cytoplasm"/>
    <property type="evidence" value="ECO:0007669"/>
    <property type="project" value="UniProtKB-SubCell"/>
</dbReference>
<organism evidence="13 14">
    <name type="scientific">Mycoplasma amphoriforme A39</name>
    <dbReference type="NCBI Taxonomy" id="572419"/>
    <lineage>
        <taxon>Bacteria</taxon>
        <taxon>Bacillati</taxon>
        <taxon>Mycoplasmatota</taxon>
        <taxon>Mollicutes</taxon>
        <taxon>Mycoplasmataceae</taxon>
        <taxon>Mycoplasma</taxon>
    </lineage>
</organism>
<accession>A0A292IGZ9</accession>
<dbReference type="PANTHER" id="PTHR42833:SF4">
    <property type="entry name" value="URIDYLATE KINASE PUMPKIN, CHLOROPLASTIC"/>
    <property type="match status" value="1"/>
</dbReference>
<feature type="binding site" evidence="11">
    <location>
        <position position="58"/>
    </location>
    <ligand>
        <name>ATP</name>
        <dbReference type="ChEBI" id="CHEBI:30616"/>
    </ligand>
</feature>
<feature type="binding site" evidence="11">
    <location>
        <position position="172"/>
    </location>
    <ligand>
        <name>ATP</name>
        <dbReference type="ChEBI" id="CHEBI:30616"/>
    </ligand>
</feature>
<keyword evidence="8 11" id="KW-0067">ATP-binding</keyword>
<comment type="pathway">
    <text evidence="2 11">Pyrimidine metabolism; CTP biosynthesis via de novo pathway; UDP from UMP (UMPK route): step 1/1.</text>
</comment>
<evidence type="ECO:0000313" key="13">
    <source>
        <dbReference type="EMBL" id="CDN40214.1"/>
    </source>
</evidence>
<gene>
    <name evidence="11" type="primary">pyrH</name>
    <name evidence="13" type="ORF">MAMA39_00900</name>
</gene>
<keyword evidence="9 11" id="KW-0665">Pyrimidine biosynthesis</keyword>
<dbReference type="RefSeq" id="WP_343251555.1">
    <property type="nucleotide sequence ID" value="NZ_HG937516.1"/>
</dbReference>
<dbReference type="InterPro" id="IPR015963">
    <property type="entry name" value="Uridylate_kinase_bac"/>
</dbReference>
<evidence type="ECO:0000256" key="5">
    <source>
        <dbReference type="ARBA" id="ARBA00022679"/>
    </source>
</evidence>
<evidence type="ECO:0000256" key="4">
    <source>
        <dbReference type="ARBA" id="ARBA00022490"/>
    </source>
</evidence>
<dbReference type="EMBL" id="HG937516">
    <property type="protein sequence ID" value="CDN40214.1"/>
    <property type="molecule type" value="Genomic_DNA"/>
</dbReference>
<feature type="binding site" evidence="11">
    <location>
        <position position="175"/>
    </location>
    <ligand>
        <name>ATP</name>
        <dbReference type="ChEBI" id="CHEBI:30616"/>
    </ligand>
</feature>
<sequence length="242" mass="26658">MSGKLKTGKTRILVKISGASLQDRNSTNPFYLNRVVELCKQIKTLSAQYQIGIVVGGGNIWRGKVAKEIKMDQRRADYVGMVATIINASVLEAQLDAIGVKACVLSAIDCPHLTKRITVDNIDESFENDNIVIFAAGIGSPYFTTDTGAALRAIEIKAKTILVGKEGVDGVYSSDPNIDKNARFYSELTYEKAIQEKLTIMDLTSFTMCQENKIKLIIFNIEAKNSLLNALEGKMRRTVITE</sequence>
<keyword evidence="4 11" id="KW-0963">Cytoplasm</keyword>
<keyword evidence="14" id="KW-1185">Reference proteome</keyword>
<dbReference type="GO" id="GO:0044210">
    <property type="term" value="P:'de novo' CTP biosynthetic process"/>
    <property type="evidence" value="ECO:0007669"/>
    <property type="project" value="UniProtKB-UniRule"/>
</dbReference>
<dbReference type="KEGG" id="mamp:MAMA39_00900"/>
<evidence type="ECO:0000256" key="10">
    <source>
        <dbReference type="ARBA" id="ARBA00047767"/>
    </source>
</evidence>
<dbReference type="PANTHER" id="PTHR42833">
    <property type="entry name" value="URIDYLATE KINASE"/>
    <property type="match status" value="1"/>
</dbReference>
<dbReference type="EC" id="2.7.4.22" evidence="11"/>
<dbReference type="UniPathway" id="UPA00159">
    <property type="reaction ID" value="UER00275"/>
</dbReference>
<evidence type="ECO:0000313" key="14">
    <source>
        <dbReference type="Proteomes" id="UP000261764"/>
    </source>
</evidence>
<dbReference type="InterPro" id="IPR011817">
    <property type="entry name" value="Uridylate_kinase"/>
</dbReference>
<protein>
    <recommendedName>
        <fullName evidence="11">Uridylate kinase</fullName>
        <shortName evidence="11">UK</shortName>
        <ecNumber evidence="11">2.7.4.22</ecNumber>
    </recommendedName>
    <alternativeName>
        <fullName evidence="11">Uridine monophosphate kinase</fullName>
        <shortName evidence="11">UMP kinase</shortName>
        <shortName evidence="11">UMPK</shortName>
    </alternativeName>
</protein>
<comment type="caution">
    <text evidence="11">Lacks conserved residue(s) required for the propagation of feature annotation.</text>
</comment>
<keyword evidence="7 11" id="KW-0418">Kinase</keyword>
<keyword evidence="5 11" id="KW-0808">Transferase</keyword>
<comment type="subunit">
    <text evidence="11">Homohexamer.</text>
</comment>
<comment type="function">
    <text evidence="11">Catalyzes the reversible phosphorylation of UMP to UDP.</text>
</comment>
<dbReference type="GO" id="GO:0005524">
    <property type="term" value="F:ATP binding"/>
    <property type="evidence" value="ECO:0007669"/>
    <property type="project" value="UniProtKB-KW"/>
</dbReference>
<evidence type="ECO:0000259" key="12">
    <source>
        <dbReference type="Pfam" id="PF00696"/>
    </source>
</evidence>
<comment type="similarity">
    <text evidence="3 11">Belongs to the UMP kinase family.</text>
</comment>
<feature type="binding site" evidence="11">
    <location>
        <position position="77"/>
    </location>
    <ligand>
        <name>UMP</name>
        <dbReference type="ChEBI" id="CHEBI:57865"/>
    </ligand>
</feature>
<feature type="binding site" evidence="11">
    <location>
        <begin position="15"/>
        <end position="18"/>
    </location>
    <ligand>
        <name>ATP</name>
        <dbReference type="ChEBI" id="CHEBI:30616"/>
    </ligand>
</feature>
<evidence type="ECO:0000256" key="3">
    <source>
        <dbReference type="ARBA" id="ARBA00007614"/>
    </source>
</evidence>
<dbReference type="Pfam" id="PF00696">
    <property type="entry name" value="AA_kinase"/>
    <property type="match status" value="1"/>
</dbReference>
<dbReference type="PIRSF" id="PIRSF005650">
    <property type="entry name" value="Uridylate_kin"/>
    <property type="match status" value="1"/>
</dbReference>
<evidence type="ECO:0000256" key="1">
    <source>
        <dbReference type="ARBA" id="ARBA00004496"/>
    </source>
</evidence>
<dbReference type="Proteomes" id="UP000261764">
    <property type="component" value="Chromosome I"/>
</dbReference>
<reference evidence="13 14" key="1">
    <citation type="journal article" date="2015" name="Clin. Infect. Dis.">
        <title>Genomic Investigations unmask Mycoplasma amphoriforme, a new respiratory pathogen.</title>
        <authorList>
            <person name="Gillespie S.H."/>
            <person name="Ling C.L."/>
            <person name="Oravcova K."/>
            <person name="Pinheiro M."/>
            <person name="Wells L."/>
            <person name="Bryant J.M."/>
            <person name="McHugh T.D."/>
            <person name="Bebear C."/>
            <person name="Webster D."/>
            <person name="Harris S.R."/>
            <person name="Seth-Smith H.M."/>
            <person name="Thomson N.R."/>
        </authorList>
    </citation>
    <scope>NUCLEOTIDE SEQUENCE [LARGE SCALE GENOMIC DNA]</scope>
    <source>
        <strain evidence="13 14">A39</strain>
    </source>
</reference>
<evidence type="ECO:0000256" key="9">
    <source>
        <dbReference type="ARBA" id="ARBA00022975"/>
    </source>
</evidence>
<keyword evidence="6 11" id="KW-0547">Nucleotide-binding</keyword>
<dbReference type="SUPFAM" id="SSF53633">
    <property type="entry name" value="Carbamate kinase-like"/>
    <property type="match status" value="1"/>
</dbReference>
<evidence type="ECO:0000256" key="11">
    <source>
        <dbReference type="HAMAP-Rule" id="MF_01220"/>
    </source>
</evidence>
<dbReference type="AlphaFoldDB" id="A0A292IGZ9"/>
<name>A0A292IGZ9_9MOLU</name>
<feature type="binding site" evidence="11">
    <location>
        <begin position="138"/>
        <end position="145"/>
    </location>
    <ligand>
        <name>UMP</name>
        <dbReference type="ChEBI" id="CHEBI:57865"/>
    </ligand>
</feature>
<comment type="subcellular location">
    <subcellularLocation>
        <location evidence="1 11">Cytoplasm</location>
    </subcellularLocation>
</comment>
<dbReference type="CDD" id="cd04254">
    <property type="entry name" value="AAK_UMPK-PyrH-Ec"/>
    <property type="match status" value="1"/>
</dbReference>
<dbReference type="GO" id="GO:0033862">
    <property type="term" value="F:UMP kinase activity"/>
    <property type="evidence" value="ECO:0007669"/>
    <property type="project" value="UniProtKB-EC"/>
</dbReference>
<dbReference type="FunFam" id="3.40.1160.10:FF:000001">
    <property type="entry name" value="Uridylate kinase"/>
    <property type="match status" value="1"/>
</dbReference>
<dbReference type="NCBIfam" id="TIGR02075">
    <property type="entry name" value="pyrH_bact"/>
    <property type="match status" value="1"/>
</dbReference>
<proteinExistence type="inferred from homology"/>
<feature type="domain" description="Aspartate/glutamate/uridylate kinase" evidence="12">
    <location>
        <begin position="11"/>
        <end position="220"/>
    </location>
</feature>
<dbReference type="HAMAP" id="MF_01220_B">
    <property type="entry name" value="PyrH_B"/>
    <property type="match status" value="1"/>
</dbReference>
<evidence type="ECO:0000256" key="8">
    <source>
        <dbReference type="ARBA" id="ARBA00022840"/>
    </source>
</evidence>
<evidence type="ECO:0000256" key="7">
    <source>
        <dbReference type="ARBA" id="ARBA00022777"/>
    </source>
</evidence>